<sequence length="254" mass="27686">MKINILTPSELDKIREGGKITAMVIKSVLDKAIPGVTTNELDKYACDLIQKAGGYPSFKMEKGYFWTTCMNVNDTVVHGIPGDYKLADGDRLGLDVGTFYKGFHTDASWSKIIGQQTTDNRLQKFLSTGEEALSEAIKMAVPGNHIGHISQKIQEIVEGGGYSCVKQLVGHGVGRQLHEDPEIPCFIRGKVEKTPIIREGMCLAIEIIYNEGKSPIVYGNSDGWTVVTRDGSLSGLFEHTVIITKSGPVIATTP</sequence>
<dbReference type="Proteomes" id="UP000178681">
    <property type="component" value="Unassembled WGS sequence"/>
</dbReference>
<reference evidence="9 10" key="1">
    <citation type="journal article" date="2016" name="Nat. Commun.">
        <title>Thousands of microbial genomes shed light on interconnected biogeochemical processes in an aquifer system.</title>
        <authorList>
            <person name="Anantharaman K."/>
            <person name="Brown C.T."/>
            <person name="Hug L.A."/>
            <person name="Sharon I."/>
            <person name="Castelle C.J."/>
            <person name="Probst A.J."/>
            <person name="Thomas B.C."/>
            <person name="Singh A."/>
            <person name="Wilkins M.J."/>
            <person name="Karaoz U."/>
            <person name="Brodie E.L."/>
            <person name="Williams K.H."/>
            <person name="Hubbard S.S."/>
            <person name="Banfield J.F."/>
        </authorList>
    </citation>
    <scope>NUCLEOTIDE SEQUENCE [LARGE SCALE GENOMIC DNA]</scope>
</reference>
<evidence type="ECO:0000256" key="7">
    <source>
        <dbReference type="RuleBase" id="RU003653"/>
    </source>
</evidence>
<dbReference type="STRING" id="1798377.A2872_03300"/>
<proteinExistence type="inferred from homology"/>
<name>A0A1F5Z5X9_9BACT</name>
<evidence type="ECO:0000259" key="8">
    <source>
        <dbReference type="Pfam" id="PF00557"/>
    </source>
</evidence>
<feature type="binding site" evidence="6">
    <location>
        <position position="171"/>
    </location>
    <ligand>
        <name>a divalent metal cation</name>
        <dbReference type="ChEBI" id="CHEBI:60240"/>
        <label>2</label>
        <note>catalytic</note>
    </ligand>
</feature>
<dbReference type="PANTHER" id="PTHR43330">
    <property type="entry name" value="METHIONINE AMINOPEPTIDASE"/>
    <property type="match status" value="1"/>
</dbReference>
<evidence type="ECO:0000256" key="6">
    <source>
        <dbReference type="HAMAP-Rule" id="MF_01974"/>
    </source>
</evidence>
<feature type="binding site" evidence="6">
    <location>
        <position position="238"/>
    </location>
    <ligand>
        <name>a divalent metal cation</name>
        <dbReference type="ChEBI" id="CHEBI:60240"/>
        <label>1</label>
    </ligand>
</feature>
<evidence type="ECO:0000256" key="1">
    <source>
        <dbReference type="ARBA" id="ARBA00002521"/>
    </source>
</evidence>
<dbReference type="GO" id="GO:0070006">
    <property type="term" value="F:metalloaminopeptidase activity"/>
    <property type="evidence" value="ECO:0007669"/>
    <property type="project" value="UniProtKB-UniRule"/>
</dbReference>
<feature type="binding site" evidence="6">
    <location>
        <position position="238"/>
    </location>
    <ligand>
        <name>a divalent metal cation</name>
        <dbReference type="ChEBI" id="CHEBI:60240"/>
        <label>2</label>
        <note>catalytic</note>
    </ligand>
</feature>
<feature type="binding site" evidence="6">
    <location>
        <position position="106"/>
    </location>
    <ligand>
        <name>a divalent metal cation</name>
        <dbReference type="ChEBI" id="CHEBI:60240"/>
        <label>1</label>
    </ligand>
</feature>
<dbReference type="SUPFAM" id="SSF55920">
    <property type="entry name" value="Creatinase/aminopeptidase"/>
    <property type="match status" value="1"/>
</dbReference>
<accession>A0A1F5Z5X9</accession>
<comment type="function">
    <text evidence="1 6">Removes the N-terminal methionine from nascent proteins. The N-terminal methionine is often cleaved when the second residue in the primary sequence is small and uncharged (Met-Ala-, Cys, Gly, Pro, Ser, Thr, or Val). Requires deformylation of the N(alpha)-formylated initiator methionine before it can be hydrolyzed.</text>
</comment>
<feature type="binding site" evidence="6">
    <location>
        <position position="95"/>
    </location>
    <ligand>
        <name>a divalent metal cation</name>
        <dbReference type="ChEBI" id="CHEBI:60240"/>
        <label>1</label>
    </ligand>
</feature>
<dbReference type="Pfam" id="PF00557">
    <property type="entry name" value="Peptidase_M24"/>
    <property type="match status" value="1"/>
</dbReference>
<dbReference type="PRINTS" id="PR00599">
    <property type="entry name" value="MAPEPTIDASE"/>
</dbReference>
<dbReference type="HAMAP" id="MF_01974">
    <property type="entry name" value="MetAP_1"/>
    <property type="match status" value="1"/>
</dbReference>
<comment type="caution">
    <text evidence="9">The sequence shown here is derived from an EMBL/GenBank/DDBJ whole genome shotgun (WGS) entry which is preliminary data.</text>
</comment>
<dbReference type="Gene3D" id="3.90.230.10">
    <property type="entry name" value="Creatinase/methionine aminopeptidase superfamily"/>
    <property type="match status" value="1"/>
</dbReference>
<dbReference type="InterPro" id="IPR001714">
    <property type="entry name" value="Pept_M24_MAP"/>
</dbReference>
<comment type="similarity">
    <text evidence="6">Belongs to the peptidase M24A family. Methionine aminopeptidase type 1 subfamily.</text>
</comment>
<dbReference type="GO" id="GO:0004239">
    <property type="term" value="F:initiator methionyl aminopeptidase activity"/>
    <property type="evidence" value="ECO:0007669"/>
    <property type="project" value="UniProtKB-UniRule"/>
</dbReference>
<dbReference type="GO" id="GO:0046872">
    <property type="term" value="F:metal ion binding"/>
    <property type="evidence" value="ECO:0007669"/>
    <property type="project" value="UniProtKB-UniRule"/>
</dbReference>
<evidence type="ECO:0000256" key="2">
    <source>
        <dbReference type="ARBA" id="ARBA00022438"/>
    </source>
</evidence>
<keyword evidence="5 6" id="KW-0378">Hydrolase</keyword>
<evidence type="ECO:0000256" key="5">
    <source>
        <dbReference type="ARBA" id="ARBA00022801"/>
    </source>
</evidence>
<feature type="binding site" evidence="6">
    <location>
        <position position="206"/>
    </location>
    <ligand>
        <name>a divalent metal cation</name>
        <dbReference type="ChEBI" id="CHEBI:60240"/>
        <label>2</label>
        <note>catalytic</note>
    </ligand>
</feature>
<feature type="binding site" evidence="6">
    <location>
        <position position="106"/>
    </location>
    <ligand>
        <name>a divalent metal cation</name>
        <dbReference type="ChEBI" id="CHEBI:60240"/>
        <label>2</label>
        <note>catalytic</note>
    </ligand>
</feature>
<evidence type="ECO:0000256" key="3">
    <source>
        <dbReference type="ARBA" id="ARBA00022670"/>
    </source>
</evidence>
<evidence type="ECO:0000313" key="10">
    <source>
        <dbReference type="Proteomes" id="UP000178681"/>
    </source>
</evidence>
<feature type="binding site" evidence="6">
    <location>
        <position position="178"/>
    </location>
    <ligand>
        <name>substrate</name>
    </ligand>
</feature>
<keyword evidence="3 6" id="KW-0645">Protease</keyword>
<dbReference type="InterPro" id="IPR000994">
    <property type="entry name" value="Pept_M24"/>
</dbReference>
<dbReference type="AlphaFoldDB" id="A0A1F5Z5X9"/>
<evidence type="ECO:0000256" key="4">
    <source>
        <dbReference type="ARBA" id="ARBA00022723"/>
    </source>
</evidence>
<comment type="subunit">
    <text evidence="6">Monomer.</text>
</comment>
<comment type="catalytic activity">
    <reaction evidence="6 7">
        <text>Release of N-terminal amino acids, preferentially methionine, from peptides and arylamides.</text>
        <dbReference type="EC" id="3.4.11.18"/>
    </reaction>
</comment>
<feature type="domain" description="Peptidase M24" evidence="8">
    <location>
        <begin position="13"/>
        <end position="245"/>
    </location>
</feature>
<organism evidence="9 10">
    <name type="scientific">Candidatus Gottesmanbacteria bacterium RIFCSPHIGHO2_01_FULL_42_12</name>
    <dbReference type="NCBI Taxonomy" id="1798377"/>
    <lineage>
        <taxon>Bacteria</taxon>
        <taxon>Candidatus Gottesmaniibacteriota</taxon>
    </lineage>
</organism>
<dbReference type="PANTHER" id="PTHR43330:SF27">
    <property type="entry name" value="METHIONINE AMINOPEPTIDASE"/>
    <property type="match status" value="1"/>
</dbReference>
<comment type="cofactor">
    <cofactor evidence="6">
        <name>Co(2+)</name>
        <dbReference type="ChEBI" id="CHEBI:48828"/>
    </cofactor>
    <cofactor evidence="6">
        <name>Zn(2+)</name>
        <dbReference type="ChEBI" id="CHEBI:29105"/>
    </cofactor>
    <cofactor evidence="6">
        <name>Mn(2+)</name>
        <dbReference type="ChEBI" id="CHEBI:29035"/>
    </cofactor>
    <cofactor evidence="6">
        <name>Fe(2+)</name>
        <dbReference type="ChEBI" id="CHEBI:29033"/>
    </cofactor>
    <text evidence="6">Binds 2 divalent metal cations per subunit. Has a high-affinity and a low affinity metal-binding site. The true nature of the physiological cofactor is under debate. The enzyme is active with cobalt, zinc, manganese or divalent iron ions. Most likely, methionine aminopeptidases function as mononuclear Fe(2+)-metalloproteases under physiological conditions, and the catalytically relevant metal-binding site has been assigned to the histidine-containing high-affinity site.</text>
</comment>
<keyword evidence="2 6" id="KW-0031">Aminopeptidase</keyword>
<feature type="binding site" evidence="6">
    <location>
        <position position="78"/>
    </location>
    <ligand>
        <name>substrate</name>
    </ligand>
</feature>
<protein>
    <recommendedName>
        <fullName evidence="6 7">Methionine aminopeptidase</fullName>
        <shortName evidence="6">MAP</shortName>
        <shortName evidence="6">MetAP</shortName>
        <ecNumber evidence="6 7">3.4.11.18</ecNumber>
    </recommendedName>
    <alternativeName>
        <fullName evidence="6">Peptidase M</fullName>
    </alternativeName>
</protein>
<gene>
    <name evidence="6" type="primary">map</name>
    <name evidence="9" type="ORF">A2872_03300</name>
</gene>
<evidence type="ECO:0000313" key="9">
    <source>
        <dbReference type="EMBL" id="OGG07841.1"/>
    </source>
</evidence>
<dbReference type="GO" id="GO:0006508">
    <property type="term" value="P:proteolysis"/>
    <property type="evidence" value="ECO:0007669"/>
    <property type="project" value="UniProtKB-KW"/>
</dbReference>
<dbReference type="EMBL" id="MFJG01000001">
    <property type="protein sequence ID" value="OGG07841.1"/>
    <property type="molecule type" value="Genomic_DNA"/>
</dbReference>
<dbReference type="EC" id="3.4.11.18" evidence="6 7"/>
<dbReference type="InterPro" id="IPR036005">
    <property type="entry name" value="Creatinase/aminopeptidase-like"/>
</dbReference>
<keyword evidence="4 6" id="KW-0479">Metal-binding</keyword>
<dbReference type="GO" id="GO:0005829">
    <property type="term" value="C:cytosol"/>
    <property type="evidence" value="ECO:0007669"/>
    <property type="project" value="TreeGrafter"/>
</dbReference>
<dbReference type="InterPro" id="IPR002467">
    <property type="entry name" value="Pept_M24A_MAP1"/>
</dbReference>
<dbReference type="NCBIfam" id="TIGR00500">
    <property type="entry name" value="met_pdase_I"/>
    <property type="match status" value="1"/>
</dbReference>